<accession>A0AA35SS47</accession>
<keyword evidence="2" id="KW-0472">Membrane</keyword>
<protein>
    <submittedName>
        <fullName evidence="3">Uncharacterized protein</fullName>
    </submittedName>
</protein>
<keyword evidence="4" id="KW-1185">Reference proteome</keyword>
<sequence length="85" mass="9045">MIAMYSFLYISLRPSGLNGIVAGLLPSIALSAVSWYIKKKLLNSVSGSSKTPVGQLEYGTMCKPVNDGGEDQADTNGADYQTLMP</sequence>
<comment type="caution">
    <text evidence="3">The sequence shown here is derived from an EMBL/GenBank/DDBJ whole genome shotgun (WGS) entry which is preliminary data.</text>
</comment>
<evidence type="ECO:0000313" key="4">
    <source>
        <dbReference type="Proteomes" id="UP001174909"/>
    </source>
</evidence>
<evidence type="ECO:0000256" key="2">
    <source>
        <dbReference type="SAM" id="Phobius"/>
    </source>
</evidence>
<reference evidence="3" key="1">
    <citation type="submission" date="2023-03" db="EMBL/GenBank/DDBJ databases">
        <authorList>
            <person name="Steffen K."/>
            <person name="Cardenas P."/>
        </authorList>
    </citation>
    <scope>NUCLEOTIDE SEQUENCE</scope>
</reference>
<feature type="transmembrane region" description="Helical" evidence="2">
    <location>
        <begin position="20"/>
        <end position="37"/>
    </location>
</feature>
<keyword evidence="2" id="KW-0812">Transmembrane</keyword>
<dbReference type="Proteomes" id="UP001174909">
    <property type="component" value="Unassembled WGS sequence"/>
</dbReference>
<keyword evidence="2" id="KW-1133">Transmembrane helix</keyword>
<feature type="region of interest" description="Disordered" evidence="1">
    <location>
        <begin position="64"/>
        <end position="85"/>
    </location>
</feature>
<dbReference type="EMBL" id="CASHTH010002722">
    <property type="protein sequence ID" value="CAI8034282.1"/>
    <property type="molecule type" value="Genomic_DNA"/>
</dbReference>
<proteinExistence type="predicted"/>
<evidence type="ECO:0000313" key="3">
    <source>
        <dbReference type="EMBL" id="CAI8034282.1"/>
    </source>
</evidence>
<organism evidence="3 4">
    <name type="scientific">Geodia barretti</name>
    <name type="common">Barrett's horny sponge</name>
    <dbReference type="NCBI Taxonomy" id="519541"/>
    <lineage>
        <taxon>Eukaryota</taxon>
        <taxon>Metazoa</taxon>
        <taxon>Porifera</taxon>
        <taxon>Demospongiae</taxon>
        <taxon>Heteroscleromorpha</taxon>
        <taxon>Tetractinellida</taxon>
        <taxon>Astrophorina</taxon>
        <taxon>Geodiidae</taxon>
        <taxon>Geodia</taxon>
    </lineage>
</organism>
<name>A0AA35SS47_GEOBA</name>
<dbReference type="AlphaFoldDB" id="A0AA35SS47"/>
<gene>
    <name evidence="3" type="ORF">GBAR_LOCUS19318</name>
</gene>
<feature type="compositionally biased region" description="Polar residues" evidence="1">
    <location>
        <begin position="74"/>
        <end position="85"/>
    </location>
</feature>
<evidence type="ECO:0000256" key="1">
    <source>
        <dbReference type="SAM" id="MobiDB-lite"/>
    </source>
</evidence>